<dbReference type="InterPro" id="IPR039428">
    <property type="entry name" value="NUOK/Mnh_C1-like"/>
</dbReference>
<keyword evidence="12" id="KW-0496">Mitochondrion</keyword>
<dbReference type="AlphaFoldDB" id="A0A068F8B6"/>
<comment type="similarity">
    <text evidence="2">Belongs to the complex I subunit 4L family.</text>
</comment>
<dbReference type="CTD" id="4539"/>
<feature type="transmembrane region" description="Helical" evidence="11">
    <location>
        <begin position="28"/>
        <end position="46"/>
    </location>
</feature>
<evidence type="ECO:0000256" key="7">
    <source>
        <dbReference type="ARBA" id="ARBA00023027"/>
    </source>
</evidence>
<reference evidence="12" key="2">
    <citation type="submission" date="2014-04" db="EMBL/GenBank/DDBJ databases">
        <authorList>
            <person name="Wei S.-J."/>
            <person name="Niu F.-F."/>
            <person name="Fan X.-L."/>
            <person name="Du B.-Z."/>
        </authorList>
    </citation>
    <scope>NUCLEOTIDE SEQUENCE</scope>
</reference>
<feature type="transmembrane region" description="Helical" evidence="11">
    <location>
        <begin position="53"/>
        <end position="78"/>
    </location>
</feature>
<dbReference type="GO" id="GO:0016020">
    <property type="term" value="C:membrane"/>
    <property type="evidence" value="ECO:0007669"/>
    <property type="project" value="UniProtKB-SubCell"/>
</dbReference>
<reference evidence="12" key="1">
    <citation type="journal article" date="2014" name="Mitochondrial DNA">
        <title>The complete mitochondrial genome of the predatory bug Orius sauteri (Poppius) (Hemiptera: Anthocoridae).</title>
        <authorList>
            <person name="Du B.Z."/>
            <person name="Niu F.F."/>
            <person name="Wei S.J."/>
        </authorList>
    </citation>
    <scope>NUCLEOTIDE SEQUENCE</scope>
</reference>
<dbReference type="GeneID" id="19909137"/>
<evidence type="ECO:0000256" key="3">
    <source>
        <dbReference type="ARBA" id="ARBA00016612"/>
    </source>
</evidence>
<comment type="subcellular location">
    <subcellularLocation>
        <location evidence="1">Membrane</location>
        <topology evidence="1">Multi-pass membrane protein</topology>
    </subcellularLocation>
</comment>
<evidence type="ECO:0000313" key="12">
    <source>
        <dbReference type="EMBL" id="AID61659.1"/>
    </source>
</evidence>
<comment type="catalytic activity">
    <reaction evidence="10">
        <text>a ubiquinone + NADH + 5 H(+)(in) = a ubiquinol + NAD(+) + 4 H(+)(out)</text>
        <dbReference type="Rhea" id="RHEA:29091"/>
        <dbReference type="Rhea" id="RHEA-COMP:9565"/>
        <dbReference type="Rhea" id="RHEA-COMP:9566"/>
        <dbReference type="ChEBI" id="CHEBI:15378"/>
        <dbReference type="ChEBI" id="CHEBI:16389"/>
        <dbReference type="ChEBI" id="CHEBI:17976"/>
        <dbReference type="ChEBI" id="CHEBI:57540"/>
        <dbReference type="ChEBI" id="CHEBI:57945"/>
        <dbReference type="EC" id="7.1.1.2"/>
    </reaction>
</comment>
<evidence type="ECO:0000256" key="8">
    <source>
        <dbReference type="ARBA" id="ARBA00023136"/>
    </source>
</evidence>
<keyword evidence="6 11" id="KW-1133">Transmembrane helix</keyword>
<dbReference type="Gene3D" id="1.10.287.3510">
    <property type="match status" value="1"/>
</dbReference>
<gene>
    <name evidence="12" type="primary">ND4L</name>
</gene>
<dbReference type="GO" id="GO:0008137">
    <property type="term" value="F:NADH dehydrogenase (ubiquinone) activity"/>
    <property type="evidence" value="ECO:0007669"/>
    <property type="project" value="UniProtKB-EC"/>
</dbReference>
<evidence type="ECO:0000256" key="6">
    <source>
        <dbReference type="ARBA" id="ARBA00022989"/>
    </source>
</evidence>
<evidence type="ECO:0000256" key="10">
    <source>
        <dbReference type="ARBA" id="ARBA00049551"/>
    </source>
</evidence>
<protein>
    <recommendedName>
        <fullName evidence="3">NADH-ubiquinone oxidoreductase chain 4L</fullName>
    </recommendedName>
    <alternativeName>
        <fullName evidence="9">NADH dehydrogenase subunit 4L</fullName>
    </alternativeName>
</protein>
<evidence type="ECO:0000256" key="11">
    <source>
        <dbReference type="SAM" id="Phobius"/>
    </source>
</evidence>
<organism evidence="12">
    <name type="scientific">Orius sauteri</name>
    <name type="common">Minute pirate bug</name>
    <dbReference type="NCBI Taxonomy" id="82747"/>
    <lineage>
        <taxon>Eukaryota</taxon>
        <taxon>Metazoa</taxon>
        <taxon>Ecdysozoa</taxon>
        <taxon>Arthropoda</taxon>
        <taxon>Hexapoda</taxon>
        <taxon>Insecta</taxon>
        <taxon>Pterygota</taxon>
        <taxon>Neoptera</taxon>
        <taxon>Paraneoptera</taxon>
        <taxon>Hemiptera</taxon>
        <taxon>Heteroptera</taxon>
        <taxon>Panheteroptera</taxon>
        <taxon>Cimicomorpha</taxon>
        <taxon>Anthocoridae</taxon>
        <taxon>Anthocorinae</taxon>
        <taxon>Orius</taxon>
    </lineage>
</organism>
<evidence type="ECO:0000256" key="5">
    <source>
        <dbReference type="ARBA" id="ARBA00022967"/>
    </source>
</evidence>
<proteinExistence type="inferred from homology"/>
<accession>A0A068F8B6</accession>
<keyword evidence="8 11" id="KW-0472">Membrane</keyword>
<dbReference type="EMBL" id="KJ671626">
    <property type="protein sequence ID" value="AID61659.1"/>
    <property type="molecule type" value="Genomic_DNA"/>
</dbReference>
<geneLocation type="mitochondrion" evidence="12"/>
<dbReference type="Pfam" id="PF00420">
    <property type="entry name" value="Oxidored_q2"/>
    <property type="match status" value="1"/>
</dbReference>
<keyword evidence="7" id="KW-0520">NAD</keyword>
<evidence type="ECO:0000256" key="4">
    <source>
        <dbReference type="ARBA" id="ARBA00022692"/>
    </source>
</evidence>
<name>A0A068F8B6_ORISA</name>
<evidence type="ECO:0000256" key="9">
    <source>
        <dbReference type="ARBA" id="ARBA00031586"/>
    </source>
</evidence>
<evidence type="ECO:0000256" key="1">
    <source>
        <dbReference type="ARBA" id="ARBA00004141"/>
    </source>
</evidence>
<dbReference type="RefSeq" id="YP_009048948.1">
    <property type="nucleotide sequence ID" value="NC_024583.1"/>
</dbReference>
<keyword evidence="5" id="KW-1278">Translocase</keyword>
<keyword evidence="4 11" id="KW-0812">Transmembrane</keyword>
<sequence length="94" mass="11072">MLLNYLFILFFIGLVSFCSVRKHLLLSLLSLEYLVLVLFISLYYYMTFYFSCMYFMVIFLTFTVCEGSLGLSVLVSLIRCHGNDNLSVFNFLKW</sequence>
<evidence type="ECO:0000256" key="2">
    <source>
        <dbReference type="ARBA" id="ARBA00010519"/>
    </source>
</evidence>